<evidence type="ECO:0000256" key="6">
    <source>
        <dbReference type="ARBA" id="ARBA00023136"/>
    </source>
</evidence>
<dbReference type="GO" id="GO:0006508">
    <property type="term" value="P:proteolysis"/>
    <property type="evidence" value="ECO:0007669"/>
    <property type="project" value="UniProtKB-KW"/>
</dbReference>
<dbReference type="EMBL" id="RYFI01000001">
    <property type="protein sequence ID" value="RXF75420.1"/>
    <property type="molecule type" value="Genomic_DNA"/>
</dbReference>
<dbReference type="InterPro" id="IPR035952">
    <property type="entry name" value="Rhomboid-like_sf"/>
</dbReference>
<evidence type="ECO:0000313" key="10">
    <source>
        <dbReference type="EMBL" id="RXF75420.1"/>
    </source>
</evidence>
<accession>A0A4Q0MNR5</accession>
<dbReference type="GO" id="GO:0004252">
    <property type="term" value="F:serine-type endopeptidase activity"/>
    <property type="evidence" value="ECO:0007669"/>
    <property type="project" value="InterPro"/>
</dbReference>
<dbReference type="Gene3D" id="1.20.1540.10">
    <property type="entry name" value="Rhomboid-like"/>
    <property type="match status" value="1"/>
</dbReference>
<evidence type="ECO:0000259" key="9">
    <source>
        <dbReference type="Pfam" id="PF01694"/>
    </source>
</evidence>
<keyword evidence="11" id="KW-1185">Reference proteome</keyword>
<dbReference type="InterPro" id="IPR022764">
    <property type="entry name" value="Peptidase_S54_rhomboid_dom"/>
</dbReference>
<evidence type="ECO:0000256" key="3">
    <source>
        <dbReference type="ARBA" id="ARBA00022519"/>
    </source>
</evidence>
<keyword evidence="10" id="KW-0378">Hydrolase</keyword>
<feature type="compositionally biased region" description="Basic and acidic residues" evidence="7">
    <location>
        <begin position="255"/>
        <end position="266"/>
    </location>
</feature>
<evidence type="ECO:0000256" key="8">
    <source>
        <dbReference type="SAM" id="Phobius"/>
    </source>
</evidence>
<comment type="subcellular location">
    <subcellularLocation>
        <location evidence="1">Membrane</location>
        <topology evidence="1">Multi-pass membrane protein</topology>
    </subcellularLocation>
</comment>
<feature type="region of interest" description="Disordered" evidence="7">
    <location>
        <begin position="241"/>
        <end position="279"/>
    </location>
</feature>
<keyword evidence="2" id="KW-1003">Cell membrane</keyword>
<feature type="domain" description="Peptidase S54 rhomboid" evidence="9">
    <location>
        <begin position="68"/>
        <end position="229"/>
    </location>
</feature>
<dbReference type="OrthoDB" id="9797190at2"/>
<feature type="transmembrane region" description="Helical" evidence="8">
    <location>
        <begin position="108"/>
        <end position="128"/>
    </location>
</feature>
<dbReference type="RefSeq" id="WP_128775598.1">
    <property type="nucleotide sequence ID" value="NZ_RYFI01000001.1"/>
</dbReference>
<evidence type="ECO:0000256" key="1">
    <source>
        <dbReference type="ARBA" id="ARBA00004141"/>
    </source>
</evidence>
<dbReference type="Pfam" id="PF01694">
    <property type="entry name" value="Rhomboid"/>
    <property type="match status" value="1"/>
</dbReference>
<dbReference type="GO" id="GO:0016020">
    <property type="term" value="C:membrane"/>
    <property type="evidence" value="ECO:0007669"/>
    <property type="project" value="UniProtKB-SubCell"/>
</dbReference>
<reference evidence="10 11" key="1">
    <citation type="submission" date="2018-12" db="EMBL/GenBank/DDBJ databases">
        <title>bacterium Hansschlegelia zhihuaiae S113.</title>
        <authorList>
            <person name="He J."/>
        </authorList>
    </citation>
    <scope>NUCLEOTIDE SEQUENCE [LARGE SCALE GENOMIC DNA]</scope>
    <source>
        <strain evidence="10 11">S 113</strain>
    </source>
</reference>
<evidence type="ECO:0000256" key="4">
    <source>
        <dbReference type="ARBA" id="ARBA00022692"/>
    </source>
</evidence>
<gene>
    <name evidence="10" type="ORF">EK403_00755</name>
</gene>
<comment type="caution">
    <text evidence="10">The sequence shown here is derived from an EMBL/GenBank/DDBJ whole genome shotgun (WGS) entry which is preliminary data.</text>
</comment>
<keyword evidence="6 8" id="KW-0472">Membrane</keyword>
<dbReference type="PANTHER" id="PTHR43066">
    <property type="entry name" value="RHOMBOID-RELATED PROTEIN"/>
    <property type="match status" value="1"/>
</dbReference>
<sequence>MPPPGEPAFNAPRVVLVALAAFVAIHLLRSVVSEETDIGLLLRFAFIPARYDAASQYASDMLGGEGAKLWTFVSYAFLHGDWMHLAVNSVWMLAFGSALAWRFGPGRFLLFSALTAAAGAATHLLFHFGEPTPVIGASAAISGHMAAATRFIFEVGGPLSAFRQAGHGAFMAPAEPFMQALRRPQVIVFFVAWFGMNILFGLGAIAIGEGDASIAWEAHIGGFLAGLALFPLFDPVRGEPAPHPFASHPDGAWDDGLRADGDRPHDGGAGPAQRPGRDS</sequence>
<name>A0A4Q0MNR5_9HYPH</name>
<keyword evidence="5 8" id="KW-1133">Transmembrane helix</keyword>
<dbReference type="AlphaFoldDB" id="A0A4Q0MNR5"/>
<keyword evidence="10" id="KW-0645">Protease</keyword>
<keyword evidence="3" id="KW-0997">Cell inner membrane</keyword>
<feature type="transmembrane region" description="Helical" evidence="8">
    <location>
        <begin position="186"/>
        <end position="208"/>
    </location>
</feature>
<dbReference type="Proteomes" id="UP000289708">
    <property type="component" value="Unassembled WGS sequence"/>
</dbReference>
<evidence type="ECO:0000256" key="5">
    <source>
        <dbReference type="ARBA" id="ARBA00022989"/>
    </source>
</evidence>
<protein>
    <submittedName>
        <fullName evidence="10">Rhomboid family intramembrane serine protease</fullName>
    </submittedName>
</protein>
<feature type="transmembrane region" description="Helical" evidence="8">
    <location>
        <begin position="82"/>
        <end position="101"/>
    </location>
</feature>
<keyword evidence="4 8" id="KW-0812">Transmembrane</keyword>
<evidence type="ECO:0000313" key="11">
    <source>
        <dbReference type="Proteomes" id="UP000289708"/>
    </source>
</evidence>
<organism evidence="10 11">
    <name type="scientific">Hansschlegelia zhihuaiae</name>
    <dbReference type="NCBI Taxonomy" id="405005"/>
    <lineage>
        <taxon>Bacteria</taxon>
        <taxon>Pseudomonadati</taxon>
        <taxon>Pseudomonadota</taxon>
        <taxon>Alphaproteobacteria</taxon>
        <taxon>Hyphomicrobiales</taxon>
        <taxon>Methylopilaceae</taxon>
        <taxon>Hansschlegelia</taxon>
    </lineage>
</organism>
<proteinExistence type="predicted"/>
<dbReference type="PANTHER" id="PTHR43066:SF26">
    <property type="entry name" value="RHOMBOID PROTEASE GLPG"/>
    <property type="match status" value="1"/>
</dbReference>
<evidence type="ECO:0000256" key="2">
    <source>
        <dbReference type="ARBA" id="ARBA00022475"/>
    </source>
</evidence>
<dbReference type="SUPFAM" id="SSF144091">
    <property type="entry name" value="Rhomboid-like"/>
    <property type="match status" value="1"/>
</dbReference>
<evidence type="ECO:0000256" key="7">
    <source>
        <dbReference type="SAM" id="MobiDB-lite"/>
    </source>
</evidence>